<dbReference type="Proteomes" id="UP001279410">
    <property type="component" value="Unassembled WGS sequence"/>
</dbReference>
<evidence type="ECO:0000256" key="2">
    <source>
        <dbReference type="ARBA" id="ARBA00004906"/>
    </source>
</evidence>
<comment type="catalytic activity">
    <reaction evidence="1 8">
        <text>S-ubiquitinyl-[E2 ubiquitin-conjugating enzyme]-L-cysteine + [acceptor protein]-L-lysine = [E2 ubiquitin-conjugating enzyme]-L-cysteine + N(6)-ubiquitinyl-[acceptor protein]-L-lysine.</text>
        <dbReference type="EC" id="2.3.2.27"/>
    </reaction>
</comment>
<dbReference type="PANTHER" id="PTHR12622">
    <property type="entry name" value="DELTEX-RELATED"/>
    <property type="match status" value="1"/>
</dbReference>
<protein>
    <recommendedName>
        <fullName evidence="8">E3 ubiquitin-protein ligase</fullName>
        <ecNumber evidence="8">2.3.2.27</ecNumber>
    </recommendedName>
</protein>
<keyword evidence="8" id="KW-0963">Cytoplasm</keyword>
<evidence type="ECO:0000313" key="12">
    <source>
        <dbReference type="Proteomes" id="UP001279410"/>
    </source>
</evidence>
<keyword evidence="5 8" id="KW-0479">Metal-binding</keyword>
<evidence type="ECO:0000256" key="7">
    <source>
        <dbReference type="ARBA" id="ARBA00022833"/>
    </source>
</evidence>
<dbReference type="EMBL" id="BRZM01000129">
    <property type="protein sequence ID" value="GLD68256.1"/>
    <property type="molecule type" value="Genomic_DNA"/>
</dbReference>
<dbReference type="InterPro" id="IPR039398">
    <property type="entry name" value="Deltex_fam"/>
</dbReference>
<dbReference type="GO" id="GO:0061630">
    <property type="term" value="F:ubiquitin protein ligase activity"/>
    <property type="evidence" value="ECO:0007669"/>
    <property type="project" value="UniProtKB-UniRule"/>
</dbReference>
<evidence type="ECO:0000259" key="10">
    <source>
        <dbReference type="Pfam" id="PF18102"/>
    </source>
</evidence>
<comment type="pathway">
    <text evidence="2 8">Protein modification; protein ubiquitination.</text>
</comment>
<dbReference type="Gene3D" id="3.30.390.130">
    <property type="match status" value="1"/>
</dbReference>
<feature type="domain" description="Deltex C-terminal" evidence="10">
    <location>
        <begin position="133"/>
        <end position="266"/>
    </location>
</feature>
<keyword evidence="12" id="KW-1185">Reference proteome</keyword>
<dbReference type="GO" id="GO:0005737">
    <property type="term" value="C:cytoplasm"/>
    <property type="evidence" value="ECO:0007669"/>
    <property type="project" value="UniProtKB-SubCell"/>
</dbReference>
<sequence>MESKTRETWKKTEDYHSNGSNNSQNGKDSANDQLQGDQRRSEVTWVPKRQALNPENIVKLKVKPQSRQVFSVFVGPANYLYSLRGTLRHGVSPTSQFHLLQFITDLTVIIDEDGYKNPGGLMMILQSYSHEKKGTQPDGGRMDVTNSSSSLPGYEKYGTIIIQYYIPSGIQKEEHPNPGQPYEGVSRTAYLPDSSEGRRVLKLLRRAFDQRLIFTVGRSTTSGRNNTVTWNDIHHKTSTHGGPTHFGYPDPDYFSRVRDELKVKGIE</sequence>
<evidence type="ECO:0000256" key="8">
    <source>
        <dbReference type="RuleBase" id="RU367105"/>
    </source>
</evidence>
<keyword evidence="7 8" id="KW-0862">Zinc</keyword>
<comment type="subcellular location">
    <subcellularLocation>
        <location evidence="8">Cytoplasm</location>
    </subcellularLocation>
</comment>
<dbReference type="GO" id="GO:0007219">
    <property type="term" value="P:Notch signaling pathway"/>
    <property type="evidence" value="ECO:0007669"/>
    <property type="project" value="InterPro"/>
</dbReference>
<accession>A0AAD3NBE8</accession>
<feature type="compositionally biased region" description="Polar residues" evidence="9">
    <location>
        <begin position="17"/>
        <end position="36"/>
    </location>
</feature>
<keyword evidence="4 8" id="KW-0808">Transferase</keyword>
<comment type="caution">
    <text evidence="11">The sequence shown here is derived from an EMBL/GenBank/DDBJ whole genome shotgun (WGS) entry which is preliminary data.</text>
</comment>
<dbReference type="CDD" id="cd09633">
    <property type="entry name" value="Deltex_C"/>
    <property type="match status" value="1"/>
</dbReference>
<name>A0AAD3NBE8_LATJO</name>
<evidence type="ECO:0000256" key="4">
    <source>
        <dbReference type="ARBA" id="ARBA00022679"/>
    </source>
</evidence>
<proteinExistence type="inferred from homology"/>
<evidence type="ECO:0000256" key="6">
    <source>
        <dbReference type="ARBA" id="ARBA00022771"/>
    </source>
</evidence>
<dbReference type="FunFam" id="3.30.390.130:FF:000001">
    <property type="entry name" value="Probable E3 ubiquitin-protein ligase DTX3"/>
    <property type="match status" value="1"/>
</dbReference>
<dbReference type="AlphaFoldDB" id="A0AAD3NBE8"/>
<comment type="similarity">
    <text evidence="3 8">Belongs to the Deltex family.</text>
</comment>
<evidence type="ECO:0000313" key="11">
    <source>
        <dbReference type="EMBL" id="GLD68256.1"/>
    </source>
</evidence>
<dbReference type="Pfam" id="PF18102">
    <property type="entry name" value="DTC"/>
    <property type="match status" value="1"/>
</dbReference>
<evidence type="ECO:0000256" key="9">
    <source>
        <dbReference type="SAM" id="MobiDB-lite"/>
    </source>
</evidence>
<keyword evidence="6 8" id="KW-0863">Zinc-finger</keyword>
<dbReference type="GO" id="GO:0008270">
    <property type="term" value="F:zinc ion binding"/>
    <property type="evidence" value="ECO:0007669"/>
    <property type="project" value="UniProtKB-KW"/>
</dbReference>
<evidence type="ECO:0000256" key="1">
    <source>
        <dbReference type="ARBA" id="ARBA00000900"/>
    </source>
</evidence>
<feature type="region of interest" description="Disordered" evidence="9">
    <location>
        <begin position="1"/>
        <end position="45"/>
    </location>
</feature>
<evidence type="ECO:0000256" key="3">
    <source>
        <dbReference type="ARBA" id="ARBA00009413"/>
    </source>
</evidence>
<dbReference type="EC" id="2.3.2.27" evidence="8"/>
<reference evidence="11" key="1">
    <citation type="submission" date="2022-08" db="EMBL/GenBank/DDBJ databases">
        <title>Genome sequencing of akame (Lates japonicus).</title>
        <authorList>
            <person name="Hashiguchi Y."/>
            <person name="Takahashi H."/>
        </authorList>
    </citation>
    <scope>NUCLEOTIDE SEQUENCE</scope>
    <source>
        <strain evidence="11">Kochi</strain>
    </source>
</reference>
<dbReference type="InterPro" id="IPR039399">
    <property type="entry name" value="Deltex_C_sf"/>
</dbReference>
<feature type="compositionally biased region" description="Basic and acidic residues" evidence="9">
    <location>
        <begin position="1"/>
        <end position="16"/>
    </location>
</feature>
<gene>
    <name evidence="11" type="ORF">AKAME5_001956700</name>
</gene>
<dbReference type="GO" id="GO:0016567">
    <property type="term" value="P:protein ubiquitination"/>
    <property type="evidence" value="ECO:0007669"/>
    <property type="project" value="UniProtKB-UniRule"/>
</dbReference>
<evidence type="ECO:0000256" key="5">
    <source>
        <dbReference type="ARBA" id="ARBA00022723"/>
    </source>
</evidence>
<organism evidence="11 12">
    <name type="scientific">Lates japonicus</name>
    <name type="common">Japanese lates</name>
    <dbReference type="NCBI Taxonomy" id="270547"/>
    <lineage>
        <taxon>Eukaryota</taxon>
        <taxon>Metazoa</taxon>
        <taxon>Chordata</taxon>
        <taxon>Craniata</taxon>
        <taxon>Vertebrata</taxon>
        <taxon>Euteleostomi</taxon>
        <taxon>Actinopterygii</taxon>
        <taxon>Neopterygii</taxon>
        <taxon>Teleostei</taxon>
        <taxon>Neoteleostei</taxon>
        <taxon>Acanthomorphata</taxon>
        <taxon>Carangaria</taxon>
        <taxon>Carangaria incertae sedis</taxon>
        <taxon>Centropomidae</taxon>
        <taxon>Lates</taxon>
    </lineage>
</organism>
<dbReference type="InterPro" id="IPR039396">
    <property type="entry name" value="Deltex_C"/>
</dbReference>